<feature type="repeat" description="WD" evidence="5">
    <location>
        <begin position="247"/>
        <end position="288"/>
    </location>
</feature>
<evidence type="ECO:0000256" key="1">
    <source>
        <dbReference type="ARBA" id="ARBA00004123"/>
    </source>
</evidence>
<dbReference type="PRINTS" id="PR00320">
    <property type="entry name" value="GPROTEINBRPT"/>
</dbReference>
<dbReference type="PANTHER" id="PTHR19865">
    <property type="entry name" value="U3 SMALL NUCLEOLAR RNA INTERACTING PROTEIN 2"/>
    <property type="match status" value="1"/>
</dbReference>
<evidence type="ECO:0000256" key="7">
    <source>
        <dbReference type="SAM" id="MobiDB-lite"/>
    </source>
</evidence>
<dbReference type="OrthoDB" id="189968at2759"/>
<feature type="coiled-coil region" evidence="6">
    <location>
        <begin position="88"/>
        <end position="118"/>
    </location>
</feature>
<reference evidence="8 9" key="1">
    <citation type="journal article" date="2015" name="Nat. Commun.">
        <title>Lucilia cuprina genome unlocks parasitic fly biology to underpin future interventions.</title>
        <authorList>
            <person name="Anstead C.A."/>
            <person name="Korhonen P.K."/>
            <person name="Young N.D."/>
            <person name="Hall R.S."/>
            <person name="Jex A.R."/>
            <person name="Murali S.C."/>
            <person name="Hughes D.S."/>
            <person name="Lee S.F."/>
            <person name="Perry T."/>
            <person name="Stroehlein A.J."/>
            <person name="Ansell B.R."/>
            <person name="Breugelmans B."/>
            <person name="Hofmann A."/>
            <person name="Qu J."/>
            <person name="Dugan S."/>
            <person name="Lee S.L."/>
            <person name="Chao H."/>
            <person name="Dinh H."/>
            <person name="Han Y."/>
            <person name="Doddapaneni H.V."/>
            <person name="Worley K.C."/>
            <person name="Muzny D.M."/>
            <person name="Ioannidis P."/>
            <person name="Waterhouse R.M."/>
            <person name="Zdobnov E.M."/>
            <person name="James P.J."/>
            <person name="Bagnall N.H."/>
            <person name="Kotze A.C."/>
            <person name="Gibbs R.A."/>
            <person name="Richards S."/>
            <person name="Batterham P."/>
            <person name="Gasser R.B."/>
        </authorList>
    </citation>
    <scope>NUCLEOTIDE SEQUENCE [LARGE SCALE GENOMIC DNA]</scope>
    <source>
        <strain evidence="8 9">LS</strain>
        <tissue evidence="8">Full body</tissue>
    </source>
</reference>
<dbReference type="InterPro" id="IPR036322">
    <property type="entry name" value="WD40_repeat_dom_sf"/>
</dbReference>
<sequence>MSSSFFLKKEPKNNKKRKFEVGQFSGAGAKGKNKLKSNDPPAKKRPQIEDEEIASDDEYESGVEGDGVPNLVFSSDDADEETPQDKRLRLAKQYLEEIEKQEADKEEEKELHDQVSHRLQTEYLDSVGKLRRNIAASIQSYDAENLVKLKHKKQHLPMCSLALSSDGEYLFTGAKTQFVLKWNLKTSRVEGSFDVQAHNEDANADIKRRSHVIALCLSSDFRYLALAEGGNTIQIWCPKELKHLKTFHGHRDVVTSLVFRKDTHELYSASRDRSVKIWSLDEMAYIETLFGHQAAITSIDALSRERAITSGGSDCTLRIWKITEESQLIYNGHHDSIENVKFINDENFISSGVDGSLGLWTALKKKPLYTEALTHGVQSNGEPNWVTAIACVVNTDLIASGSCDGFIRLWQCAENNRKLKLVLKIPVEGFVNNLVFNSNGTKLFAAVGQEHKWGRWWRLPSAKNQIIVIDLIRSTNSNENKGKKYFKEFY</sequence>
<protein>
    <submittedName>
        <fullName evidence="8">Uncharacterized protein</fullName>
    </submittedName>
</protein>
<evidence type="ECO:0000313" key="8">
    <source>
        <dbReference type="EMBL" id="KNC28641.1"/>
    </source>
</evidence>
<gene>
    <name evidence="8" type="ORF">FF38_04897</name>
</gene>
<dbReference type="SUPFAM" id="SSF50978">
    <property type="entry name" value="WD40 repeat-like"/>
    <property type="match status" value="1"/>
</dbReference>
<dbReference type="InterPro" id="IPR039241">
    <property type="entry name" value="Rrp9-like"/>
</dbReference>
<evidence type="ECO:0000313" key="9">
    <source>
        <dbReference type="Proteomes" id="UP000037069"/>
    </source>
</evidence>
<keyword evidence="3" id="KW-0677">Repeat</keyword>
<evidence type="ECO:0000256" key="2">
    <source>
        <dbReference type="ARBA" id="ARBA00022574"/>
    </source>
</evidence>
<evidence type="ECO:0000256" key="3">
    <source>
        <dbReference type="ARBA" id="ARBA00022737"/>
    </source>
</evidence>
<evidence type="ECO:0000256" key="6">
    <source>
        <dbReference type="SAM" id="Coils"/>
    </source>
</evidence>
<keyword evidence="9" id="KW-1185">Reference proteome</keyword>
<dbReference type="GO" id="GO:0032040">
    <property type="term" value="C:small-subunit processome"/>
    <property type="evidence" value="ECO:0007669"/>
    <property type="project" value="TreeGrafter"/>
</dbReference>
<feature type="repeat" description="WD" evidence="5">
    <location>
        <begin position="289"/>
        <end position="330"/>
    </location>
</feature>
<comment type="caution">
    <text evidence="8">The sequence shown here is derived from an EMBL/GenBank/DDBJ whole genome shotgun (WGS) entry which is preliminary data.</text>
</comment>
<proteinExistence type="predicted"/>
<keyword evidence="2 5" id="KW-0853">WD repeat</keyword>
<dbReference type="SMART" id="SM00320">
    <property type="entry name" value="WD40"/>
    <property type="match status" value="7"/>
</dbReference>
<dbReference type="EMBL" id="JRES01000755">
    <property type="protein sequence ID" value="KNC28641.1"/>
    <property type="molecule type" value="Genomic_DNA"/>
</dbReference>
<feature type="compositionally biased region" description="Acidic residues" evidence="7">
    <location>
        <begin position="49"/>
        <end position="63"/>
    </location>
</feature>
<evidence type="ECO:0000256" key="4">
    <source>
        <dbReference type="ARBA" id="ARBA00023242"/>
    </source>
</evidence>
<dbReference type="Pfam" id="PF00400">
    <property type="entry name" value="WD40"/>
    <property type="match status" value="4"/>
</dbReference>
<dbReference type="AlphaFoldDB" id="A0A0L0C8P0"/>
<dbReference type="Proteomes" id="UP000037069">
    <property type="component" value="Unassembled WGS sequence"/>
</dbReference>
<dbReference type="Gene3D" id="2.130.10.10">
    <property type="entry name" value="YVTN repeat-like/Quinoprotein amine dehydrogenase"/>
    <property type="match status" value="1"/>
</dbReference>
<name>A0A0L0C8P0_LUCCU</name>
<feature type="repeat" description="WD" evidence="5">
    <location>
        <begin position="379"/>
        <end position="411"/>
    </location>
</feature>
<feature type="repeat" description="WD" evidence="5">
    <location>
        <begin position="330"/>
        <end position="370"/>
    </location>
</feature>
<dbReference type="InterPro" id="IPR001680">
    <property type="entry name" value="WD40_rpt"/>
</dbReference>
<evidence type="ECO:0000256" key="5">
    <source>
        <dbReference type="PROSITE-ProRule" id="PRU00221"/>
    </source>
</evidence>
<organism evidence="8 9">
    <name type="scientific">Lucilia cuprina</name>
    <name type="common">Green bottle fly</name>
    <name type="synonym">Australian sheep blowfly</name>
    <dbReference type="NCBI Taxonomy" id="7375"/>
    <lineage>
        <taxon>Eukaryota</taxon>
        <taxon>Metazoa</taxon>
        <taxon>Ecdysozoa</taxon>
        <taxon>Arthropoda</taxon>
        <taxon>Hexapoda</taxon>
        <taxon>Insecta</taxon>
        <taxon>Pterygota</taxon>
        <taxon>Neoptera</taxon>
        <taxon>Endopterygota</taxon>
        <taxon>Diptera</taxon>
        <taxon>Brachycera</taxon>
        <taxon>Muscomorpha</taxon>
        <taxon>Oestroidea</taxon>
        <taxon>Calliphoridae</taxon>
        <taxon>Luciliinae</taxon>
        <taxon>Lucilia</taxon>
    </lineage>
</organism>
<feature type="region of interest" description="Disordered" evidence="7">
    <location>
        <begin position="1"/>
        <end position="84"/>
    </location>
</feature>
<dbReference type="OMA" id="CSLRIWK"/>
<dbReference type="PROSITE" id="PS50082">
    <property type="entry name" value="WD_REPEATS_2"/>
    <property type="match status" value="4"/>
</dbReference>
<dbReference type="InterPro" id="IPR015943">
    <property type="entry name" value="WD40/YVTN_repeat-like_dom_sf"/>
</dbReference>
<keyword evidence="4" id="KW-0539">Nucleus</keyword>
<dbReference type="PROSITE" id="PS50294">
    <property type="entry name" value="WD_REPEATS_REGION"/>
    <property type="match status" value="2"/>
</dbReference>
<dbReference type="CDD" id="cd00200">
    <property type="entry name" value="WD40"/>
    <property type="match status" value="1"/>
</dbReference>
<dbReference type="InterPro" id="IPR020472">
    <property type="entry name" value="WD40_PAC1"/>
</dbReference>
<accession>A0A0L0C8P0</accession>
<dbReference type="GO" id="GO:0034511">
    <property type="term" value="F:U3 snoRNA binding"/>
    <property type="evidence" value="ECO:0007669"/>
    <property type="project" value="InterPro"/>
</dbReference>
<keyword evidence="6" id="KW-0175">Coiled coil</keyword>
<dbReference type="FunFam" id="2.130.10.10:FF:000509">
    <property type="entry name" value="U3 small nucleolar RNA-interacting protein"/>
    <property type="match status" value="1"/>
</dbReference>
<dbReference type="PANTHER" id="PTHR19865:SF0">
    <property type="entry name" value="U3 SMALL NUCLEOLAR RNA-INTERACTING PROTEIN 2"/>
    <property type="match status" value="1"/>
</dbReference>
<comment type="subcellular location">
    <subcellularLocation>
        <location evidence="1">Nucleus</location>
    </subcellularLocation>
</comment>
<dbReference type="STRING" id="7375.A0A0L0C8P0"/>